<protein>
    <recommendedName>
        <fullName evidence="1">NADP-dependent oxidoreductase domain-containing protein</fullName>
    </recommendedName>
</protein>
<dbReference type="InterPro" id="IPR036812">
    <property type="entry name" value="NAD(P)_OxRdtase_dom_sf"/>
</dbReference>
<name>A0AAN1WLH4_9GAMM</name>
<reference evidence="2 3" key="1">
    <citation type="journal article" date="2022" name="IScience">
        <title>An ultrasensitive nanofiber-based assay for enzymatic hydrolysis and deep-sea microbial degradation of cellulose.</title>
        <authorList>
            <person name="Tsudome M."/>
            <person name="Tachioka M."/>
            <person name="Miyazaki M."/>
            <person name="Uchimura K."/>
            <person name="Tsuda M."/>
            <person name="Takaki Y."/>
            <person name="Deguchi S."/>
        </authorList>
    </citation>
    <scope>NUCLEOTIDE SEQUENCE [LARGE SCALE GENOMIC DNA]</scope>
    <source>
        <strain evidence="2 3">GE09</strain>
    </source>
</reference>
<dbReference type="RefSeq" id="WP_236985107.1">
    <property type="nucleotide sequence ID" value="NZ_AP023086.1"/>
</dbReference>
<dbReference type="InterPro" id="IPR023210">
    <property type="entry name" value="NADP_OxRdtase_dom"/>
</dbReference>
<dbReference type="KEGG" id="marq:MARGE09_P4010"/>
<evidence type="ECO:0000313" key="3">
    <source>
        <dbReference type="Proteomes" id="UP001320119"/>
    </source>
</evidence>
<dbReference type="EMBL" id="AP023086">
    <property type="protein sequence ID" value="BCD99808.1"/>
    <property type="molecule type" value="Genomic_DNA"/>
</dbReference>
<gene>
    <name evidence="2" type="ORF">MARGE09_P4010</name>
</gene>
<dbReference type="Pfam" id="PF00248">
    <property type="entry name" value="Aldo_ket_red"/>
    <property type="match status" value="1"/>
</dbReference>
<dbReference type="Proteomes" id="UP001320119">
    <property type="component" value="Chromosome"/>
</dbReference>
<feature type="domain" description="NADP-dependent oxidoreductase" evidence="1">
    <location>
        <begin position="50"/>
        <end position="173"/>
    </location>
</feature>
<evidence type="ECO:0000313" key="2">
    <source>
        <dbReference type="EMBL" id="BCD99808.1"/>
    </source>
</evidence>
<evidence type="ECO:0000259" key="1">
    <source>
        <dbReference type="Pfam" id="PF00248"/>
    </source>
</evidence>
<accession>A0AAN1WLH4</accession>
<organism evidence="2 3">
    <name type="scientific">Marinagarivorans cellulosilyticus</name>
    <dbReference type="NCBI Taxonomy" id="2721545"/>
    <lineage>
        <taxon>Bacteria</taxon>
        <taxon>Pseudomonadati</taxon>
        <taxon>Pseudomonadota</taxon>
        <taxon>Gammaproteobacteria</taxon>
        <taxon>Cellvibrionales</taxon>
        <taxon>Cellvibrionaceae</taxon>
        <taxon>Marinagarivorans</taxon>
    </lineage>
</organism>
<keyword evidence="3" id="KW-1185">Reference proteome</keyword>
<proteinExistence type="predicted"/>
<dbReference type="Gene3D" id="3.20.20.100">
    <property type="entry name" value="NADP-dependent oxidoreductase domain"/>
    <property type="match status" value="1"/>
</dbReference>
<dbReference type="SUPFAM" id="SSF51430">
    <property type="entry name" value="NAD(P)-linked oxidoreductase"/>
    <property type="match status" value="1"/>
</dbReference>
<dbReference type="AlphaFoldDB" id="A0AAN1WLH4"/>
<sequence length="282" mass="31184">MEAVITAPAHNAVAIGENASFLLLRHSATSIRLGLDIGAVQVGRNVERNMRSFELLGAADLAGINYWDAAQLYTSATHLKGAGTWQRFNAGQWIIATHIFISKSDINRGLRNYIRDVATRQCELLACKHIDIMFLAADRINNIKEIESQLAAVAHQGLVRSFGHIALTTQQAQIWITQPTVSLLHLQLKEVRLPELMHVFDQAQCQRLGIVLVLTPAVVHCLSQANTATHQGPNKGAPTPYAEQITVAIMHLLKTYSCILKVVYPRANTKSIKMLTERLQSI</sequence>